<reference evidence="4 5" key="1">
    <citation type="submission" date="2023-08" db="EMBL/GenBank/DDBJ databases">
        <title>Draft genome sequence of Algoriphagus taiwanensis.</title>
        <authorList>
            <person name="Takatani N."/>
            <person name="Hosokawa M."/>
            <person name="Sawabe T."/>
        </authorList>
    </citation>
    <scope>NUCLEOTIDE SEQUENCE [LARGE SCALE GENOMIC DNA]</scope>
    <source>
        <strain evidence="4 5">JCM 19755</strain>
    </source>
</reference>
<evidence type="ECO:0000256" key="2">
    <source>
        <dbReference type="ARBA" id="ARBA00022801"/>
    </source>
</evidence>
<keyword evidence="2" id="KW-0378">Hydrolase</keyword>
<dbReference type="Pfam" id="PF00884">
    <property type="entry name" value="Sulfatase"/>
    <property type="match status" value="1"/>
</dbReference>
<dbReference type="CDD" id="cd16025">
    <property type="entry name" value="PAS_like"/>
    <property type="match status" value="1"/>
</dbReference>
<comment type="similarity">
    <text evidence="1">Belongs to the sulfatase family.</text>
</comment>
<name>A0ABQ6PZS5_9BACT</name>
<dbReference type="InterPro" id="IPR050738">
    <property type="entry name" value="Sulfatase"/>
</dbReference>
<dbReference type="PANTHER" id="PTHR42693">
    <property type="entry name" value="ARYLSULFATASE FAMILY MEMBER"/>
    <property type="match status" value="1"/>
</dbReference>
<dbReference type="RefSeq" id="WP_338228240.1">
    <property type="nucleotide sequence ID" value="NZ_BTPE01000005.1"/>
</dbReference>
<dbReference type="EMBL" id="BTPE01000005">
    <property type="protein sequence ID" value="GMQ33446.1"/>
    <property type="molecule type" value="Genomic_DNA"/>
</dbReference>
<dbReference type="Gene3D" id="3.30.1120.10">
    <property type="match status" value="1"/>
</dbReference>
<dbReference type="InterPro" id="IPR017850">
    <property type="entry name" value="Alkaline_phosphatase_core_sf"/>
</dbReference>
<dbReference type="PANTHER" id="PTHR42693:SF53">
    <property type="entry name" value="ENDO-4-O-SULFATASE"/>
    <property type="match status" value="1"/>
</dbReference>
<dbReference type="InterPro" id="IPR000917">
    <property type="entry name" value="Sulfatase_N"/>
</dbReference>
<evidence type="ECO:0000259" key="3">
    <source>
        <dbReference type="Pfam" id="PF00884"/>
    </source>
</evidence>
<gene>
    <name evidence="4" type="ORF">Ataiwa_17180</name>
</gene>
<organism evidence="4 5">
    <name type="scientific">Algoriphagus taiwanensis</name>
    <dbReference type="NCBI Taxonomy" id="1445656"/>
    <lineage>
        <taxon>Bacteria</taxon>
        <taxon>Pseudomonadati</taxon>
        <taxon>Bacteroidota</taxon>
        <taxon>Cytophagia</taxon>
        <taxon>Cytophagales</taxon>
        <taxon>Cyclobacteriaceae</taxon>
        <taxon>Algoriphagus</taxon>
    </lineage>
</organism>
<keyword evidence="5" id="KW-1185">Reference proteome</keyword>
<feature type="domain" description="Sulfatase N-terminal" evidence="3">
    <location>
        <begin position="24"/>
        <end position="405"/>
    </location>
</feature>
<sequence>MLFPSLLFAFLSVFSSDSPKEEKPNIVLILADDLGWSDIGCYGSEVETPNLDWLAENGVRFTQMYNTAKCNPSRAALMTGLYAQQVGYEATYQQPLINGITLGELLKSAGYRTMWAGKHHGFDHPMDRGFDRYYGLMEGASNHFNPGLRREGEAQPAQKRPDRPFYVDRNLFQPYTPPQDYYSTDYFTKYALQWLEEYRAETQPFFLYLAYTAPHDPLMAWPEDIEKYKGKYDQGYEAIRQKRFEKQKKLGLIAEDYPITEAIHAPWESLSDSLQNLEAQKMEVYAAMIDRMDQKIGEIIQKLRQLGKLDNTVFIFLSDNGASAEMVNIPGDGKIGTVGHWTSLGGDWANVGNTPLRFFKNYSFEGGIRTPLIISWPKGLQAKNQFNDFPAHLIDILPTLADLSGATYPEKLDGKPVLPYAGQSLLPAIRGEMEVREKPIFWEWAVGRAVRQGDWKLVAHGKEAPWELFDLSTDPYETKNRIADFPEKAQELRTLFQEWKERSAQQKASGQLSWPSASSDQ</sequence>
<dbReference type="Gene3D" id="3.40.720.10">
    <property type="entry name" value="Alkaline Phosphatase, subunit A"/>
    <property type="match status" value="1"/>
</dbReference>
<protein>
    <recommendedName>
        <fullName evidence="3">Sulfatase N-terminal domain-containing protein</fullName>
    </recommendedName>
</protein>
<dbReference type="Proteomes" id="UP001307705">
    <property type="component" value="Unassembled WGS sequence"/>
</dbReference>
<accession>A0ABQ6PZS5</accession>
<dbReference type="SUPFAM" id="SSF53649">
    <property type="entry name" value="Alkaline phosphatase-like"/>
    <property type="match status" value="1"/>
</dbReference>
<evidence type="ECO:0000313" key="5">
    <source>
        <dbReference type="Proteomes" id="UP001307705"/>
    </source>
</evidence>
<proteinExistence type="inferred from homology"/>
<evidence type="ECO:0000256" key="1">
    <source>
        <dbReference type="ARBA" id="ARBA00008779"/>
    </source>
</evidence>
<evidence type="ECO:0000313" key="4">
    <source>
        <dbReference type="EMBL" id="GMQ33446.1"/>
    </source>
</evidence>
<comment type="caution">
    <text evidence="4">The sequence shown here is derived from an EMBL/GenBank/DDBJ whole genome shotgun (WGS) entry which is preliminary data.</text>
</comment>